<reference evidence="6" key="1">
    <citation type="journal article" date="2014" name="Int. J. Syst. Evol. Microbiol.">
        <title>Complete genome sequence of Corynebacterium casei LMG S-19264T (=DSM 44701T), isolated from a smear-ripened cheese.</title>
        <authorList>
            <consortium name="US DOE Joint Genome Institute (JGI-PGF)"/>
            <person name="Walter F."/>
            <person name="Albersmeier A."/>
            <person name="Kalinowski J."/>
            <person name="Ruckert C."/>
        </authorList>
    </citation>
    <scope>NUCLEOTIDE SEQUENCE</scope>
    <source>
        <strain evidence="6">VKM Ac-1958</strain>
    </source>
</reference>
<comment type="caution">
    <text evidence="6">The sequence shown here is derived from an EMBL/GenBank/DDBJ whole genome shotgun (WGS) entry which is preliminary data.</text>
</comment>
<proteinExistence type="inferred from homology"/>
<comment type="subunit">
    <text evidence="3">Homotrimer.</text>
</comment>
<dbReference type="PANTHER" id="PTHR30246">
    <property type="entry name" value="2-KETO-3-DEOXY-6-PHOSPHOGLUCONATE ALDOLASE"/>
    <property type="match status" value="1"/>
</dbReference>
<gene>
    <name evidence="6" type="ORF">GCM10017596_15820</name>
</gene>
<organism evidence="6 7">
    <name type="scientific">Microbacterium keratanolyticum</name>
    <dbReference type="NCBI Taxonomy" id="67574"/>
    <lineage>
        <taxon>Bacteria</taxon>
        <taxon>Bacillati</taxon>
        <taxon>Actinomycetota</taxon>
        <taxon>Actinomycetes</taxon>
        <taxon>Micrococcales</taxon>
        <taxon>Microbacteriaceae</taxon>
        <taxon>Microbacterium</taxon>
    </lineage>
</organism>
<evidence type="ECO:0000256" key="4">
    <source>
        <dbReference type="ARBA" id="ARBA00023239"/>
    </source>
</evidence>
<keyword evidence="5" id="KW-0119">Carbohydrate metabolism</keyword>
<evidence type="ECO:0000256" key="3">
    <source>
        <dbReference type="ARBA" id="ARBA00011233"/>
    </source>
</evidence>
<protein>
    <submittedName>
        <fullName evidence="6">Aldolase</fullName>
    </submittedName>
</protein>
<keyword evidence="7" id="KW-1185">Reference proteome</keyword>
<dbReference type="AlphaFoldDB" id="A0A9W6M8S5"/>
<evidence type="ECO:0000256" key="2">
    <source>
        <dbReference type="ARBA" id="ARBA00006906"/>
    </source>
</evidence>
<comment type="similarity">
    <text evidence="2">Belongs to the KHG/KDPG aldolase family.</text>
</comment>
<evidence type="ECO:0000256" key="1">
    <source>
        <dbReference type="ARBA" id="ARBA00004761"/>
    </source>
</evidence>
<dbReference type="Proteomes" id="UP001142325">
    <property type="component" value="Unassembled WGS sequence"/>
</dbReference>
<dbReference type="GO" id="GO:0016829">
    <property type="term" value="F:lyase activity"/>
    <property type="evidence" value="ECO:0007669"/>
    <property type="project" value="UniProtKB-KW"/>
</dbReference>
<dbReference type="InterPro" id="IPR031338">
    <property type="entry name" value="KDPG/KHG_AS_2"/>
</dbReference>
<dbReference type="InterPro" id="IPR013785">
    <property type="entry name" value="Aldolase_TIM"/>
</dbReference>
<dbReference type="NCBIfam" id="TIGR01182">
    <property type="entry name" value="eda"/>
    <property type="match status" value="1"/>
</dbReference>
<evidence type="ECO:0000256" key="5">
    <source>
        <dbReference type="ARBA" id="ARBA00023277"/>
    </source>
</evidence>
<dbReference type="PANTHER" id="PTHR30246:SF1">
    <property type="entry name" value="2-DEHYDRO-3-DEOXY-6-PHOSPHOGALACTONATE ALDOLASE-RELATED"/>
    <property type="match status" value="1"/>
</dbReference>
<dbReference type="EMBL" id="BSET01000001">
    <property type="protein sequence ID" value="GLK01867.1"/>
    <property type="molecule type" value="Genomic_DNA"/>
</dbReference>
<accession>A0A9W6M8S5</accession>
<sequence length="215" mass="21355">MTVDNAALRDRIAETRLVAIIRGTDVDQTVQAALTLIGAGVTTLEITLTLAEAEQAIAQVVQDAPAGALIGAGTVLSESDVDRSITAGAQFIVTPTLTASVAYAVRSGIGVLPGVFTPTEVQQGMDSGVAAVKLFPAASLGPGFLRAVRDPFPDARIIPVGGVGLEAIPSYLAAGAFGVGIGGPLVGDAAQPGGDLKALAVRAAAFVAATAAGVR</sequence>
<name>A0A9W6M8S5_9MICO</name>
<reference evidence="6" key="2">
    <citation type="submission" date="2023-01" db="EMBL/GenBank/DDBJ databases">
        <authorList>
            <person name="Sun Q."/>
            <person name="Evtushenko L."/>
        </authorList>
    </citation>
    <scope>NUCLEOTIDE SEQUENCE</scope>
    <source>
        <strain evidence="6">VKM Ac-1958</strain>
    </source>
</reference>
<comment type="pathway">
    <text evidence="1">Carbohydrate acid metabolism.</text>
</comment>
<dbReference type="CDD" id="cd00452">
    <property type="entry name" value="KDPG_aldolase"/>
    <property type="match status" value="1"/>
</dbReference>
<dbReference type="SUPFAM" id="SSF51569">
    <property type="entry name" value="Aldolase"/>
    <property type="match status" value="1"/>
</dbReference>
<dbReference type="InterPro" id="IPR000887">
    <property type="entry name" value="Aldlse_KDPG_KHG"/>
</dbReference>
<dbReference type="Pfam" id="PF01081">
    <property type="entry name" value="Aldolase"/>
    <property type="match status" value="1"/>
</dbReference>
<evidence type="ECO:0000313" key="7">
    <source>
        <dbReference type="Proteomes" id="UP001142325"/>
    </source>
</evidence>
<dbReference type="Gene3D" id="3.20.20.70">
    <property type="entry name" value="Aldolase class I"/>
    <property type="match status" value="1"/>
</dbReference>
<keyword evidence="4" id="KW-0456">Lyase</keyword>
<dbReference type="PROSITE" id="PS00160">
    <property type="entry name" value="ALDOLASE_KDPG_KHG_2"/>
    <property type="match status" value="1"/>
</dbReference>
<evidence type="ECO:0000313" key="6">
    <source>
        <dbReference type="EMBL" id="GLK01867.1"/>
    </source>
</evidence>